<comment type="caution">
    <text evidence="1">The sequence shown here is derived from an EMBL/GenBank/DDBJ whole genome shotgun (WGS) entry which is preliminary data.</text>
</comment>
<dbReference type="RefSeq" id="WP_146459387.1">
    <property type="nucleotide sequence ID" value="NZ_SJPW01000005.1"/>
</dbReference>
<gene>
    <name evidence="1" type="ORF">Poly51_39840</name>
</gene>
<dbReference type="EMBL" id="SJPW01000005">
    <property type="protein sequence ID" value="TWU50691.1"/>
    <property type="molecule type" value="Genomic_DNA"/>
</dbReference>
<accession>A0A5C6ETN1</accession>
<proteinExistence type="predicted"/>
<sequence>MVEWNDISDRDSLLFDGTFTDEPSVADALRQMLDFVRTRFIGSGNAESFDLLLLEVGLHTGRMILALTTADAHALGRADGCSLRLQSLQDAWYDADDAGLTDDAFTDTVAAHIRNVGTLFRDILPDSLPDMLAGSSSDGFTFTLYGGDQGVSLMNQHFPRSSGG</sequence>
<evidence type="ECO:0000313" key="2">
    <source>
        <dbReference type="Proteomes" id="UP000318288"/>
    </source>
</evidence>
<dbReference type="Proteomes" id="UP000318288">
    <property type="component" value="Unassembled WGS sequence"/>
</dbReference>
<evidence type="ECO:0000313" key="1">
    <source>
        <dbReference type="EMBL" id="TWU50691.1"/>
    </source>
</evidence>
<protein>
    <submittedName>
        <fullName evidence="1">Uncharacterized protein</fullName>
    </submittedName>
</protein>
<dbReference type="AlphaFoldDB" id="A0A5C6ETN1"/>
<keyword evidence="2" id="KW-1185">Reference proteome</keyword>
<dbReference type="OrthoDB" id="9872491at2"/>
<organism evidence="1 2">
    <name type="scientific">Rubripirellula tenax</name>
    <dbReference type="NCBI Taxonomy" id="2528015"/>
    <lineage>
        <taxon>Bacteria</taxon>
        <taxon>Pseudomonadati</taxon>
        <taxon>Planctomycetota</taxon>
        <taxon>Planctomycetia</taxon>
        <taxon>Pirellulales</taxon>
        <taxon>Pirellulaceae</taxon>
        <taxon>Rubripirellula</taxon>
    </lineage>
</organism>
<reference evidence="1 2" key="1">
    <citation type="submission" date="2019-02" db="EMBL/GenBank/DDBJ databases">
        <title>Deep-cultivation of Planctomycetes and their phenomic and genomic characterization uncovers novel biology.</title>
        <authorList>
            <person name="Wiegand S."/>
            <person name="Jogler M."/>
            <person name="Boedeker C."/>
            <person name="Pinto D."/>
            <person name="Vollmers J."/>
            <person name="Rivas-Marin E."/>
            <person name="Kohn T."/>
            <person name="Peeters S.H."/>
            <person name="Heuer A."/>
            <person name="Rast P."/>
            <person name="Oberbeckmann S."/>
            <person name="Bunk B."/>
            <person name="Jeske O."/>
            <person name="Meyerdierks A."/>
            <person name="Storesund J.E."/>
            <person name="Kallscheuer N."/>
            <person name="Luecker S."/>
            <person name="Lage O.M."/>
            <person name="Pohl T."/>
            <person name="Merkel B.J."/>
            <person name="Hornburger P."/>
            <person name="Mueller R.-W."/>
            <person name="Bruemmer F."/>
            <person name="Labrenz M."/>
            <person name="Spormann A.M."/>
            <person name="Op Den Camp H."/>
            <person name="Overmann J."/>
            <person name="Amann R."/>
            <person name="Jetten M.S.M."/>
            <person name="Mascher T."/>
            <person name="Medema M.H."/>
            <person name="Devos D.P."/>
            <person name="Kaster A.-K."/>
            <person name="Ovreas L."/>
            <person name="Rohde M."/>
            <person name="Galperin M.Y."/>
            <person name="Jogler C."/>
        </authorList>
    </citation>
    <scope>NUCLEOTIDE SEQUENCE [LARGE SCALE GENOMIC DNA]</scope>
    <source>
        <strain evidence="1 2">Poly51</strain>
    </source>
</reference>
<name>A0A5C6ETN1_9BACT</name>